<keyword evidence="2" id="KW-1185">Reference proteome</keyword>
<sequence length="48" mass="5757">MNTERPTDYPLPTLFFTPLAHWYAGFDYAFGYQIKLVWDFWGISDDLH</sequence>
<dbReference type="Proteomes" id="UP000663444">
    <property type="component" value="Chromosome"/>
</dbReference>
<dbReference type="RefSeq" id="WP_203386412.1">
    <property type="nucleotide sequence ID" value="NZ_CP064781.1"/>
</dbReference>
<protein>
    <submittedName>
        <fullName evidence="1">Uncharacterized protein</fullName>
    </submittedName>
</protein>
<name>A0A974PWP8_9RHOO</name>
<reference evidence="1" key="1">
    <citation type="submission" date="2020-11" db="EMBL/GenBank/DDBJ databases">
        <title>Azospira restricta DSM 18626 genome sequence.</title>
        <authorList>
            <person name="Moe W.M."/>
        </authorList>
    </citation>
    <scope>NUCLEOTIDE SEQUENCE</scope>
    <source>
        <strain evidence="1">DSM 18626</strain>
    </source>
</reference>
<evidence type="ECO:0000313" key="2">
    <source>
        <dbReference type="Proteomes" id="UP000663444"/>
    </source>
</evidence>
<dbReference type="AlphaFoldDB" id="A0A974PWP8"/>
<accession>A0A974PWP8</accession>
<evidence type="ECO:0000313" key="1">
    <source>
        <dbReference type="EMBL" id="QRJ62882.1"/>
    </source>
</evidence>
<proteinExistence type="predicted"/>
<organism evidence="1 2">
    <name type="scientific">Azospira restricta</name>
    <dbReference type="NCBI Taxonomy" id="404405"/>
    <lineage>
        <taxon>Bacteria</taxon>
        <taxon>Pseudomonadati</taxon>
        <taxon>Pseudomonadota</taxon>
        <taxon>Betaproteobacteria</taxon>
        <taxon>Rhodocyclales</taxon>
        <taxon>Rhodocyclaceae</taxon>
        <taxon>Azospira</taxon>
    </lineage>
</organism>
<gene>
    <name evidence="1" type="ORF">IWH25_14070</name>
</gene>
<dbReference type="EMBL" id="CP064781">
    <property type="protein sequence ID" value="QRJ62882.1"/>
    <property type="molecule type" value="Genomic_DNA"/>
</dbReference>
<dbReference type="KEGG" id="ares:IWH25_14070"/>